<keyword evidence="1" id="KW-0496">Mitochondrion</keyword>
<comment type="caution">
    <text evidence="4">The sequence shown here is derived from an EMBL/GenBank/DDBJ whole genome shotgun (WGS) entry which is preliminary data.</text>
</comment>
<reference evidence="4" key="1">
    <citation type="journal article" date="2023" name="BMC Genomics">
        <title>Chromosome-level genome assemblies of Cutaneotrichosporon spp. (Trichosporonales, Basidiomycota) reveal imbalanced evolution between nucleotide sequences and chromosome synteny.</title>
        <authorList>
            <person name="Kobayashi Y."/>
            <person name="Kayamori A."/>
            <person name="Aoki K."/>
            <person name="Shiwa Y."/>
            <person name="Matsutani M."/>
            <person name="Fujita N."/>
            <person name="Sugita T."/>
            <person name="Iwasaki W."/>
            <person name="Tanaka N."/>
            <person name="Takashima M."/>
        </authorList>
    </citation>
    <scope>NUCLEOTIDE SEQUENCE</scope>
    <source>
        <strain evidence="4">HIS016</strain>
    </source>
</reference>
<dbReference type="GO" id="GO:0005744">
    <property type="term" value="C:TIM23 mitochondrial import inner membrane translocase complex"/>
    <property type="evidence" value="ECO:0007669"/>
    <property type="project" value="UniProtKB-UniRule"/>
</dbReference>
<reference evidence="4" key="2">
    <citation type="submission" date="2023-06" db="EMBL/GenBank/DDBJ databases">
        <authorList>
            <person name="Kobayashi Y."/>
            <person name="Kayamori A."/>
            <person name="Aoki K."/>
            <person name="Shiwa Y."/>
            <person name="Fujita N."/>
            <person name="Sugita T."/>
            <person name="Iwasaki W."/>
            <person name="Tanaka N."/>
            <person name="Takashima M."/>
        </authorList>
    </citation>
    <scope>NUCLEOTIDE SEQUENCE</scope>
    <source>
        <strain evidence="4">HIS016</strain>
    </source>
</reference>
<dbReference type="Proteomes" id="UP001222932">
    <property type="component" value="Unassembled WGS sequence"/>
</dbReference>
<proteinExistence type="inferred from homology"/>
<feature type="region of interest" description="Disordered" evidence="2">
    <location>
        <begin position="86"/>
        <end position="118"/>
    </location>
</feature>
<dbReference type="InterPro" id="IPR004274">
    <property type="entry name" value="FCP1_dom"/>
</dbReference>
<evidence type="ECO:0000256" key="1">
    <source>
        <dbReference type="RuleBase" id="RU365079"/>
    </source>
</evidence>
<keyword evidence="5" id="KW-1185">Reference proteome</keyword>
<evidence type="ECO:0000259" key="3">
    <source>
        <dbReference type="PROSITE" id="PS50969"/>
    </source>
</evidence>
<evidence type="ECO:0000256" key="2">
    <source>
        <dbReference type="SAM" id="MobiDB-lite"/>
    </source>
</evidence>
<dbReference type="AlphaFoldDB" id="A0AAD3TQG9"/>
<evidence type="ECO:0000313" key="5">
    <source>
        <dbReference type="Proteomes" id="UP001222932"/>
    </source>
</evidence>
<dbReference type="InterPro" id="IPR050365">
    <property type="entry name" value="TIM50"/>
</dbReference>
<comment type="function">
    <text evidence="1">Essential component of the TIM23 complex, a complex that mediates the translocation of transit peptide-containing proteins across the mitochondrial inner membrane.</text>
</comment>
<dbReference type="GO" id="GO:0015031">
    <property type="term" value="P:protein transport"/>
    <property type="evidence" value="ECO:0007669"/>
    <property type="project" value="UniProtKB-KW"/>
</dbReference>
<dbReference type="Gene3D" id="3.40.50.1000">
    <property type="entry name" value="HAD superfamily/HAD-like"/>
    <property type="match status" value="1"/>
</dbReference>
<dbReference type="SUPFAM" id="SSF56784">
    <property type="entry name" value="HAD-like"/>
    <property type="match status" value="1"/>
</dbReference>
<keyword evidence="1" id="KW-0811">Translocation</keyword>
<protein>
    <recommendedName>
        <fullName evidence="1">Mitochondrial import inner membrane translocase subunit TIM50</fullName>
    </recommendedName>
</protein>
<dbReference type="InterPro" id="IPR023214">
    <property type="entry name" value="HAD_sf"/>
</dbReference>
<comment type="subcellular location">
    <subcellularLocation>
        <location evidence="1">Mitochondrion inner membrane</location>
        <topology evidence="1">Single-pass membrane protein</topology>
    </subcellularLocation>
</comment>
<gene>
    <name evidence="4" type="ORF">CspeluHIS016_0111060</name>
</gene>
<comment type="subunit">
    <text evidence="1">Component of the TIM23 complex.</text>
</comment>
<feature type="domain" description="FCP1 homology" evidence="3">
    <location>
        <begin position="136"/>
        <end position="322"/>
    </location>
</feature>
<feature type="region of interest" description="Disordered" evidence="2">
    <location>
        <begin position="441"/>
        <end position="569"/>
    </location>
</feature>
<keyword evidence="1" id="KW-0653">Protein transport</keyword>
<evidence type="ECO:0000313" key="4">
    <source>
        <dbReference type="EMBL" id="GMK54520.1"/>
    </source>
</evidence>
<dbReference type="PROSITE" id="PS50969">
    <property type="entry name" value="FCP1"/>
    <property type="match status" value="1"/>
</dbReference>
<dbReference type="PANTHER" id="PTHR12210">
    <property type="entry name" value="DULLARD PROTEIN PHOSPHATASE"/>
    <property type="match status" value="1"/>
</dbReference>
<dbReference type="EMBL" id="BTCM01000001">
    <property type="protein sequence ID" value="GMK54520.1"/>
    <property type="molecule type" value="Genomic_DNA"/>
</dbReference>
<accession>A0AAD3TQG9</accession>
<dbReference type="InterPro" id="IPR036412">
    <property type="entry name" value="HAD-like_sf"/>
</dbReference>
<name>A0AAD3TQG9_9TREE</name>
<organism evidence="4 5">
    <name type="scientific">Cutaneotrichosporon spelunceum</name>
    <dbReference type="NCBI Taxonomy" id="1672016"/>
    <lineage>
        <taxon>Eukaryota</taxon>
        <taxon>Fungi</taxon>
        <taxon>Dikarya</taxon>
        <taxon>Basidiomycota</taxon>
        <taxon>Agaricomycotina</taxon>
        <taxon>Tremellomycetes</taxon>
        <taxon>Trichosporonales</taxon>
        <taxon>Trichosporonaceae</taxon>
        <taxon>Cutaneotrichosporon</taxon>
    </lineage>
</organism>
<keyword evidence="1" id="KW-0809">Transit peptide</keyword>
<dbReference type="SMART" id="SM00577">
    <property type="entry name" value="CPDc"/>
    <property type="match status" value="1"/>
</dbReference>
<sequence>MTRPQGGSRQPTGEFPIRQLETLHFDSCDTGPVAPFQATYGAVYDEHEHGRAEPNQVDRAYQQDRADNRPYQHRPYQQTRNLHQSMGSQYQNRPGVYQPDRWNASPRSSPGRDSFQLQPPRPLYIGYSCDPYTTSGRTVPKLLVLDLNGALVYRTDRGSFPRTAYPRPFLTNFLSYLFGNDPDGRGYEVLVWSSAQPHNVRSMVESTFEPEHYRGVWETELEEDKEDREARGKGRLLDVWARDKMGLSQAAYRQEVQTVKDLRKVTDEHTTYDEKTTVLLDDSPLKAMHQPWSQVIIPEYDRPELMDARRAAEHLWATTTDFGMTPTTEDGSEEPRMDNILLGVIGILEAMRSVNNVPGWVRAGHLNTPEEITEHPGHDVTLADLPSDFKFVPWFKNMKTHAYWVKRGKAALARRGIPVTHGLMPDGHGATAERLEAYKNRQQGMRSSDQRPEQEAEQAEPVPKEGSIGKRKDSTKRRVQRQGSKVEGADGKARSVRKGSVSDEPRDDLPPGAKPSPFFVTSRKTSDTTLPGRKYTTRAVTSDLESPVSDPMGRSPEPRERAYSPSMPV</sequence>
<comment type="similarity">
    <text evidence="1">Belongs to the TIM50 family.</text>
</comment>
<feature type="compositionally biased region" description="Basic and acidic residues" evidence="2">
    <location>
        <begin position="500"/>
        <end position="509"/>
    </location>
</feature>
<keyword evidence="1" id="KW-0813">Transport</keyword>